<comment type="caution">
    <text evidence="4">The sequence shown here is derived from an EMBL/GenBank/DDBJ whole genome shotgun (WGS) entry which is preliminary data.</text>
</comment>
<dbReference type="Proteomes" id="UP000465304">
    <property type="component" value="Unassembled WGS sequence"/>
</dbReference>
<sequence length="222" mass="23391">MQKTRYGYGAAAVVAAALTLSACSGTGTDAQPAVTSSPTEVATATAEAGAESHNDADVAFAQGMIPHHHQAIMMSDMLLAKPGIQPDVVSLATDIKNTQAPEIEQMRGWLQQWGAGNTMPGHDMPGHQMPAQDMPGMGGMPGMGQMPGMMSPADMAALQNAQGADASRLFLTQMIVHHEGAITMSQTELDNGQYPATLELARAIITAQQEEITKMRQMLDAM</sequence>
<dbReference type="RefSeq" id="WP_163887302.1">
    <property type="nucleotide sequence ID" value="NZ_BLLB01000002.1"/>
</dbReference>
<feature type="compositionally biased region" description="Low complexity" evidence="1">
    <location>
        <begin position="33"/>
        <end position="49"/>
    </location>
</feature>
<evidence type="ECO:0000256" key="2">
    <source>
        <dbReference type="SAM" id="SignalP"/>
    </source>
</evidence>
<dbReference type="PROSITE" id="PS51257">
    <property type="entry name" value="PROKAR_LIPOPROTEIN"/>
    <property type="match status" value="1"/>
</dbReference>
<organism evidence="4 5">
    <name type="scientific">Mycolicibacterium hippocampi</name>
    <dbReference type="NCBI Taxonomy" id="659824"/>
    <lineage>
        <taxon>Bacteria</taxon>
        <taxon>Bacillati</taxon>
        <taxon>Actinomycetota</taxon>
        <taxon>Actinomycetes</taxon>
        <taxon>Mycobacteriales</taxon>
        <taxon>Mycobacteriaceae</taxon>
        <taxon>Mycolicibacterium</taxon>
    </lineage>
</organism>
<evidence type="ECO:0000259" key="3">
    <source>
        <dbReference type="Pfam" id="PF03713"/>
    </source>
</evidence>
<evidence type="ECO:0000313" key="4">
    <source>
        <dbReference type="EMBL" id="GFH00304.1"/>
    </source>
</evidence>
<dbReference type="PANTHER" id="PTHR36933">
    <property type="entry name" value="SLL0788 PROTEIN"/>
    <property type="match status" value="1"/>
</dbReference>
<feature type="signal peptide" evidence="2">
    <location>
        <begin position="1"/>
        <end position="22"/>
    </location>
</feature>
<dbReference type="Gene3D" id="1.20.1260.10">
    <property type="match status" value="1"/>
</dbReference>
<dbReference type="InterPro" id="IPR005183">
    <property type="entry name" value="DUF305_CopM-like"/>
</dbReference>
<dbReference type="InterPro" id="IPR012347">
    <property type="entry name" value="Ferritin-like"/>
</dbReference>
<proteinExistence type="predicted"/>
<dbReference type="Pfam" id="PF03713">
    <property type="entry name" value="DUF305"/>
    <property type="match status" value="1"/>
</dbReference>
<gene>
    <name evidence="4" type="ORF">MHIP_07870</name>
</gene>
<accession>A0A7I9ZH95</accession>
<feature type="region of interest" description="Disordered" evidence="1">
    <location>
        <begin position="26"/>
        <end position="50"/>
    </location>
</feature>
<dbReference type="PANTHER" id="PTHR36933:SF1">
    <property type="entry name" value="SLL0788 PROTEIN"/>
    <property type="match status" value="1"/>
</dbReference>
<feature type="chain" id="PRO_5038809551" evidence="2">
    <location>
        <begin position="23"/>
        <end position="222"/>
    </location>
</feature>
<dbReference type="AlphaFoldDB" id="A0A7I9ZH95"/>
<name>A0A7I9ZH95_9MYCO</name>
<keyword evidence="2" id="KW-0732">Signal</keyword>
<dbReference type="EMBL" id="BLLB01000002">
    <property type="protein sequence ID" value="GFH00304.1"/>
    <property type="molecule type" value="Genomic_DNA"/>
</dbReference>
<evidence type="ECO:0000256" key="1">
    <source>
        <dbReference type="SAM" id="MobiDB-lite"/>
    </source>
</evidence>
<feature type="domain" description="DUF305" evidence="3">
    <location>
        <begin position="57"/>
        <end position="219"/>
    </location>
</feature>
<evidence type="ECO:0000313" key="5">
    <source>
        <dbReference type="Proteomes" id="UP000465304"/>
    </source>
</evidence>
<keyword evidence="5" id="KW-1185">Reference proteome</keyword>
<reference evidence="4 5" key="1">
    <citation type="journal article" date="2019" name="Emerg. Microbes Infect.">
        <title>Comprehensive subspecies identification of 175 nontuberculous mycobacteria species based on 7547 genomic profiles.</title>
        <authorList>
            <person name="Matsumoto Y."/>
            <person name="Kinjo T."/>
            <person name="Motooka D."/>
            <person name="Nabeya D."/>
            <person name="Jung N."/>
            <person name="Uechi K."/>
            <person name="Horii T."/>
            <person name="Iida T."/>
            <person name="Fujita J."/>
            <person name="Nakamura S."/>
        </authorList>
    </citation>
    <scope>NUCLEOTIDE SEQUENCE [LARGE SCALE GENOMIC DNA]</scope>
    <source>
        <strain evidence="4 5">JCM 30996</strain>
    </source>
</reference>
<protein>
    <submittedName>
        <fullName evidence="4">DUF305 domain-containing protein</fullName>
    </submittedName>
</protein>